<evidence type="ECO:0000313" key="2">
    <source>
        <dbReference type="EMBL" id="KAK7344779.1"/>
    </source>
</evidence>
<protein>
    <submittedName>
        <fullName evidence="2">Uncharacterized protein</fullName>
    </submittedName>
</protein>
<organism evidence="2 3">
    <name type="scientific">Canavalia gladiata</name>
    <name type="common">Sword bean</name>
    <name type="synonym">Dolichos gladiatus</name>
    <dbReference type="NCBI Taxonomy" id="3824"/>
    <lineage>
        <taxon>Eukaryota</taxon>
        <taxon>Viridiplantae</taxon>
        <taxon>Streptophyta</taxon>
        <taxon>Embryophyta</taxon>
        <taxon>Tracheophyta</taxon>
        <taxon>Spermatophyta</taxon>
        <taxon>Magnoliopsida</taxon>
        <taxon>eudicotyledons</taxon>
        <taxon>Gunneridae</taxon>
        <taxon>Pentapetalae</taxon>
        <taxon>rosids</taxon>
        <taxon>fabids</taxon>
        <taxon>Fabales</taxon>
        <taxon>Fabaceae</taxon>
        <taxon>Papilionoideae</taxon>
        <taxon>50 kb inversion clade</taxon>
        <taxon>NPAAA clade</taxon>
        <taxon>indigoferoid/millettioid clade</taxon>
        <taxon>Phaseoleae</taxon>
        <taxon>Canavalia</taxon>
    </lineage>
</organism>
<name>A0AAN9QQY4_CANGL</name>
<dbReference type="AlphaFoldDB" id="A0AAN9QQY4"/>
<dbReference type="EMBL" id="JAYMYQ010000003">
    <property type="protein sequence ID" value="KAK7344779.1"/>
    <property type="molecule type" value="Genomic_DNA"/>
</dbReference>
<comment type="caution">
    <text evidence="2">The sequence shown here is derived from an EMBL/GenBank/DDBJ whole genome shotgun (WGS) entry which is preliminary data.</text>
</comment>
<feature type="compositionally biased region" description="Polar residues" evidence="1">
    <location>
        <begin position="79"/>
        <end position="94"/>
    </location>
</feature>
<gene>
    <name evidence="2" type="ORF">VNO77_14848</name>
</gene>
<reference evidence="2 3" key="1">
    <citation type="submission" date="2024-01" db="EMBL/GenBank/DDBJ databases">
        <title>The genomes of 5 underutilized Papilionoideae crops provide insights into root nodulation and disease resistanc.</title>
        <authorList>
            <person name="Jiang F."/>
        </authorList>
    </citation>
    <scope>NUCLEOTIDE SEQUENCE [LARGE SCALE GENOMIC DNA]</scope>
    <source>
        <strain evidence="2">LVBAO_FW01</strain>
        <tissue evidence="2">Leaves</tissue>
    </source>
</reference>
<sequence>MPPEREGESSSYPATLRERERFVAQGPRVGDRRFYPEGAPGKLRSNVELTRSLELSMEKPSRSENSSLNQVCDRREPTKSTLRTTREGSGSVISFVSDEAKADNPHLEQPPSEAQDVGLHREMSKEDQAGRTPICKST</sequence>
<proteinExistence type="predicted"/>
<dbReference type="Proteomes" id="UP001367508">
    <property type="component" value="Unassembled WGS sequence"/>
</dbReference>
<keyword evidence="3" id="KW-1185">Reference proteome</keyword>
<evidence type="ECO:0000256" key="1">
    <source>
        <dbReference type="SAM" id="MobiDB-lite"/>
    </source>
</evidence>
<evidence type="ECO:0000313" key="3">
    <source>
        <dbReference type="Proteomes" id="UP001367508"/>
    </source>
</evidence>
<feature type="region of interest" description="Disordered" evidence="1">
    <location>
        <begin position="1"/>
        <end position="138"/>
    </location>
</feature>
<accession>A0AAN9QQY4</accession>
<feature type="compositionally biased region" description="Basic and acidic residues" evidence="1">
    <location>
        <begin position="118"/>
        <end position="129"/>
    </location>
</feature>